<dbReference type="Pfam" id="PF08545">
    <property type="entry name" value="ACP_syn_III"/>
    <property type="match status" value="1"/>
</dbReference>
<keyword evidence="2" id="KW-0012">Acyltransferase</keyword>
<name>A0A0K2S110_9MICC</name>
<dbReference type="NCBIfam" id="NF006720">
    <property type="entry name" value="PRK09258.1"/>
    <property type="match status" value="1"/>
</dbReference>
<dbReference type="GO" id="GO:0004315">
    <property type="term" value="F:3-oxoacyl-[acyl-carrier-protein] synthase activity"/>
    <property type="evidence" value="ECO:0007669"/>
    <property type="project" value="InterPro"/>
</dbReference>
<accession>A0A0K2S110</accession>
<dbReference type="Pfam" id="PF08541">
    <property type="entry name" value="ACP_syn_III_C"/>
    <property type="match status" value="1"/>
</dbReference>
<evidence type="ECO:0000313" key="6">
    <source>
        <dbReference type="Proteomes" id="UP000066203"/>
    </source>
</evidence>
<dbReference type="EMBL" id="AP014938">
    <property type="protein sequence ID" value="BAS20720.1"/>
    <property type="molecule type" value="Genomic_DNA"/>
</dbReference>
<dbReference type="PANTHER" id="PTHR34069">
    <property type="entry name" value="3-OXOACYL-[ACYL-CARRIER-PROTEIN] SYNTHASE 3"/>
    <property type="match status" value="1"/>
</dbReference>
<evidence type="ECO:0000256" key="1">
    <source>
        <dbReference type="ARBA" id="ARBA00022679"/>
    </source>
</evidence>
<dbReference type="PATRIC" id="fig|43675.28.peg.1508"/>
<evidence type="ECO:0000256" key="2">
    <source>
        <dbReference type="ARBA" id="ARBA00023315"/>
    </source>
</evidence>
<dbReference type="RefSeq" id="WP_060824648.1">
    <property type="nucleotide sequence ID" value="NZ_AP014938.1"/>
</dbReference>
<feature type="domain" description="Beta-ketoacyl-[acyl-carrier-protein] synthase III N-terminal" evidence="4">
    <location>
        <begin position="131"/>
        <end position="222"/>
    </location>
</feature>
<proteinExistence type="predicted"/>
<evidence type="ECO:0000313" key="5">
    <source>
        <dbReference type="EMBL" id="BAS20720.1"/>
    </source>
</evidence>
<dbReference type="GO" id="GO:0006633">
    <property type="term" value="P:fatty acid biosynthetic process"/>
    <property type="evidence" value="ECO:0007669"/>
    <property type="project" value="InterPro"/>
</dbReference>
<gene>
    <name evidence="5" type="ORF">RM6536_1473</name>
</gene>
<evidence type="ECO:0000259" key="4">
    <source>
        <dbReference type="Pfam" id="PF08545"/>
    </source>
</evidence>
<dbReference type="InterPro" id="IPR016039">
    <property type="entry name" value="Thiolase-like"/>
</dbReference>
<dbReference type="SUPFAM" id="SSF53901">
    <property type="entry name" value="Thiolase-like"/>
    <property type="match status" value="1"/>
</dbReference>
<dbReference type="PANTHER" id="PTHR34069:SF3">
    <property type="entry name" value="ACYL-COA:ACYL-COA ALKYLTRANSFERASE"/>
    <property type="match status" value="1"/>
</dbReference>
<evidence type="ECO:0000259" key="3">
    <source>
        <dbReference type="Pfam" id="PF08541"/>
    </source>
</evidence>
<dbReference type="InterPro" id="IPR013747">
    <property type="entry name" value="ACP_syn_III_C"/>
</dbReference>
<protein>
    <submittedName>
        <fullName evidence="5">3-oxoacyl-[ACP] synthase III</fullName>
    </submittedName>
</protein>
<dbReference type="GO" id="GO:0044550">
    <property type="term" value="P:secondary metabolite biosynthetic process"/>
    <property type="evidence" value="ECO:0007669"/>
    <property type="project" value="TreeGrafter"/>
</dbReference>
<feature type="domain" description="Beta-ketoacyl-[acyl-carrier-protein] synthase III C-terminal" evidence="3">
    <location>
        <begin position="265"/>
        <end position="349"/>
    </location>
</feature>
<dbReference type="Gene3D" id="3.40.47.10">
    <property type="match status" value="2"/>
</dbReference>
<reference evidence="6" key="1">
    <citation type="submission" date="2015-08" db="EMBL/GenBank/DDBJ databases">
        <title>Complete genome sequence of Rothia mucilaginosa strain NUM-Rm6536.</title>
        <authorList>
            <person name="Nambu T."/>
        </authorList>
    </citation>
    <scope>NUCLEOTIDE SEQUENCE [LARGE SCALE GENOMIC DNA]</scope>
    <source>
        <strain evidence="6">NUM-Rm6536</strain>
    </source>
</reference>
<dbReference type="InterPro" id="IPR013751">
    <property type="entry name" value="ACP_syn_III_N"/>
</dbReference>
<keyword evidence="1" id="KW-0808">Transferase</keyword>
<organism evidence="5">
    <name type="scientific">Rothia mucilaginosa</name>
    <dbReference type="NCBI Taxonomy" id="43675"/>
    <lineage>
        <taxon>Bacteria</taxon>
        <taxon>Bacillati</taxon>
        <taxon>Actinomycetota</taxon>
        <taxon>Actinomycetes</taxon>
        <taxon>Micrococcales</taxon>
        <taxon>Micrococcaceae</taxon>
        <taxon>Rothia</taxon>
    </lineage>
</organism>
<dbReference type="AlphaFoldDB" id="A0A0K2S110"/>
<sequence>MLNAPAEKVGTNSDIRHANAALLSITHELPPEVVTSDYFDEQLAQTYKRLRMPKGLLERLAGISTRRGWAEGQTFEDGVVAAAEKAIAEAGIDRSQIGLLINASVTRDNFEPAVSVGVHDRLELPRHALNFDITNACLGFVNAMTVASTMIDAGAIDYALIVAGEDPSPWHRTAVRILNNPDSTREDVLAQFATLTLGSGAAAAVIGRADRHPEGHRIVGSVSRAGTEHRNLCIGGEADQGMNTDAEGLLKYGLELVAQAWEQAHQDGWEWNDMTSYVTHQISNAHTNAIIEAVGIERERIPLTFPKWGNVAAAALPMTLAEYAPTYTEGDRILCMGVGSGLNTALLEIQW</sequence>
<dbReference type="Proteomes" id="UP000066203">
    <property type="component" value="Chromosome"/>
</dbReference>